<keyword evidence="2" id="KW-0238">DNA-binding</keyword>
<evidence type="ECO:0000259" key="4">
    <source>
        <dbReference type="PROSITE" id="PS50995"/>
    </source>
</evidence>
<dbReference type="Gene3D" id="1.10.10.10">
    <property type="entry name" value="Winged helix-like DNA-binding domain superfamily/Winged helix DNA-binding domain"/>
    <property type="match status" value="1"/>
</dbReference>
<name>A0ABW4EHL5_9RHOB</name>
<dbReference type="InterPro" id="IPR036388">
    <property type="entry name" value="WH-like_DNA-bd_sf"/>
</dbReference>
<dbReference type="Pfam" id="PF01047">
    <property type="entry name" value="MarR"/>
    <property type="match status" value="1"/>
</dbReference>
<evidence type="ECO:0000313" key="5">
    <source>
        <dbReference type="EMBL" id="MFD1509664.1"/>
    </source>
</evidence>
<dbReference type="InterPro" id="IPR000835">
    <property type="entry name" value="HTH_MarR-typ"/>
</dbReference>
<dbReference type="PANTHER" id="PTHR33164">
    <property type="entry name" value="TRANSCRIPTIONAL REGULATOR, MARR FAMILY"/>
    <property type="match status" value="1"/>
</dbReference>
<accession>A0ABW4EHL5</accession>
<keyword evidence="6" id="KW-1185">Reference proteome</keyword>
<comment type="caution">
    <text evidence="5">The sequence shown here is derived from an EMBL/GenBank/DDBJ whole genome shotgun (WGS) entry which is preliminary data.</text>
</comment>
<keyword evidence="1" id="KW-0805">Transcription regulation</keyword>
<organism evidence="5 6">
    <name type="scientific">Lacimonas salitolerans</name>
    <dbReference type="NCBI Taxonomy" id="1323750"/>
    <lineage>
        <taxon>Bacteria</taxon>
        <taxon>Pseudomonadati</taxon>
        <taxon>Pseudomonadota</taxon>
        <taxon>Alphaproteobacteria</taxon>
        <taxon>Rhodobacterales</taxon>
        <taxon>Paracoccaceae</taxon>
        <taxon>Lacimonas</taxon>
    </lineage>
</organism>
<evidence type="ECO:0000256" key="3">
    <source>
        <dbReference type="ARBA" id="ARBA00023163"/>
    </source>
</evidence>
<evidence type="ECO:0000313" key="6">
    <source>
        <dbReference type="Proteomes" id="UP001597186"/>
    </source>
</evidence>
<dbReference type="SUPFAM" id="SSF46785">
    <property type="entry name" value="Winged helix' DNA-binding domain"/>
    <property type="match status" value="1"/>
</dbReference>
<dbReference type="PROSITE" id="PS50995">
    <property type="entry name" value="HTH_MARR_2"/>
    <property type="match status" value="1"/>
</dbReference>
<evidence type="ECO:0000256" key="2">
    <source>
        <dbReference type="ARBA" id="ARBA00023125"/>
    </source>
</evidence>
<dbReference type="PANTHER" id="PTHR33164:SF64">
    <property type="entry name" value="TRANSCRIPTIONAL REGULATOR SLYA"/>
    <property type="match status" value="1"/>
</dbReference>
<protein>
    <submittedName>
        <fullName evidence="5">MarR family winged helix-turn-helix transcriptional regulator</fullName>
    </submittedName>
</protein>
<sequence length="155" mass="17385">MPQTTDTDDATTDGFVSDYLLYLLAAASESASAQFHDYVRSHGLRVPEWRVLAWLHDRDGEMITRLARVSLFEQSRLTKIIIQMEERGLVTRAGDAQDRRRVRVWLTDAGRALAQRLVRDARAHESGLLDKLEGGDAARLKQALSALLKALEPDA</sequence>
<dbReference type="RefSeq" id="WP_379915054.1">
    <property type="nucleotide sequence ID" value="NZ_JBHUDD010000053.1"/>
</dbReference>
<keyword evidence="3" id="KW-0804">Transcription</keyword>
<dbReference type="Proteomes" id="UP001597186">
    <property type="component" value="Unassembled WGS sequence"/>
</dbReference>
<gene>
    <name evidence="5" type="ORF">ACFTOW_09640</name>
</gene>
<dbReference type="InterPro" id="IPR036390">
    <property type="entry name" value="WH_DNA-bd_sf"/>
</dbReference>
<evidence type="ECO:0000256" key="1">
    <source>
        <dbReference type="ARBA" id="ARBA00023015"/>
    </source>
</evidence>
<proteinExistence type="predicted"/>
<feature type="domain" description="HTH marR-type" evidence="4">
    <location>
        <begin position="17"/>
        <end position="149"/>
    </location>
</feature>
<dbReference type="SMART" id="SM00347">
    <property type="entry name" value="HTH_MARR"/>
    <property type="match status" value="1"/>
</dbReference>
<dbReference type="EMBL" id="JBHUDD010000053">
    <property type="protein sequence ID" value="MFD1509664.1"/>
    <property type="molecule type" value="Genomic_DNA"/>
</dbReference>
<dbReference type="InterPro" id="IPR039422">
    <property type="entry name" value="MarR/SlyA-like"/>
</dbReference>
<reference evidence="6" key="1">
    <citation type="journal article" date="2019" name="Int. J. Syst. Evol. Microbiol.">
        <title>The Global Catalogue of Microorganisms (GCM) 10K type strain sequencing project: providing services to taxonomists for standard genome sequencing and annotation.</title>
        <authorList>
            <consortium name="The Broad Institute Genomics Platform"/>
            <consortium name="The Broad Institute Genome Sequencing Center for Infectious Disease"/>
            <person name="Wu L."/>
            <person name="Ma J."/>
        </authorList>
    </citation>
    <scope>NUCLEOTIDE SEQUENCE [LARGE SCALE GENOMIC DNA]</scope>
    <source>
        <strain evidence="6">CGMCC 1.12477</strain>
    </source>
</reference>